<name>A0AAV4PYF8_CAEEX</name>
<dbReference type="Proteomes" id="UP001054945">
    <property type="component" value="Unassembled WGS sequence"/>
</dbReference>
<evidence type="ECO:0000313" key="2">
    <source>
        <dbReference type="Proteomes" id="UP001054945"/>
    </source>
</evidence>
<keyword evidence="2" id="KW-1185">Reference proteome</keyword>
<organism evidence="1 2">
    <name type="scientific">Caerostris extrusa</name>
    <name type="common">Bark spider</name>
    <name type="synonym">Caerostris bankana</name>
    <dbReference type="NCBI Taxonomy" id="172846"/>
    <lineage>
        <taxon>Eukaryota</taxon>
        <taxon>Metazoa</taxon>
        <taxon>Ecdysozoa</taxon>
        <taxon>Arthropoda</taxon>
        <taxon>Chelicerata</taxon>
        <taxon>Arachnida</taxon>
        <taxon>Araneae</taxon>
        <taxon>Araneomorphae</taxon>
        <taxon>Entelegynae</taxon>
        <taxon>Araneoidea</taxon>
        <taxon>Araneidae</taxon>
        <taxon>Caerostris</taxon>
    </lineage>
</organism>
<protein>
    <submittedName>
        <fullName evidence="1">Uncharacterized protein</fullName>
    </submittedName>
</protein>
<sequence>MISVAEQLAKVNQDKNLPGNKGCITAVPMQAFLYSDLFNGKAKPNHTLKSGHDPTSLAYTQVPTHFGDHWPHPPAPSPKVFNMSMSVSDGTSFRSTCYDMRPPIKDVLTNQPFRRTVVKVWSSDYSRDCRNR</sequence>
<proteinExistence type="predicted"/>
<dbReference type="EMBL" id="BPLR01005242">
    <property type="protein sequence ID" value="GIY00947.1"/>
    <property type="molecule type" value="Genomic_DNA"/>
</dbReference>
<comment type="caution">
    <text evidence="1">The sequence shown here is derived from an EMBL/GenBank/DDBJ whole genome shotgun (WGS) entry which is preliminary data.</text>
</comment>
<reference evidence="1 2" key="1">
    <citation type="submission" date="2021-06" db="EMBL/GenBank/DDBJ databases">
        <title>Caerostris extrusa draft genome.</title>
        <authorList>
            <person name="Kono N."/>
            <person name="Arakawa K."/>
        </authorList>
    </citation>
    <scope>NUCLEOTIDE SEQUENCE [LARGE SCALE GENOMIC DNA]</scope>
</reference>
<gene>
    <name evidence="1" type="ORF">CEXT_605921</name>
</gene>
<accession>A0AAV4PYF8</accession>
<dbReference type="AlphaFoldDB" id="A0AAV4PYF8"/>
<evidence type="ECO:0000313" key="1">
    <source>
        <dbReference type="EMBL" id="GIY00947.1"/>
    </source>
</evidence>